<evidence type="ECO:0000313" key="1">
    <source>
        <dbReference type="EMBL" id="MBW4359379.1"/>
    </source>
</evidence>
<organism evidence="1 2">
    <name type="scientific">Flavobacterium taihuense</name>
    <dbReference type="NCBI Taxonomy" id="2857508"/>
    <lineage>
        <taxon>Bacteria</taxon>
        <taxon>Pseudomonadati</taxon>
        <taxon>Bacteroidota</taxon>
        <taxon>Flavobacteriia</taxon>
        <taxon>Flavobacteriales</taxon>
        <taxon>Flavobacteriaceae</taxon>
        <taxon>Flavobacterium</taxon>
    </lineage>
</organism>
<dbReference type="InterPro" id="IPR007709">
    <property type="entry name" value="N-FG_amidohydro"/>
</dbReference>
<keyword evidence="2" id="KW-1185">Reference proteome</keyword>
<name>A0ABS6XRZ2_9FLAO</name>
<protein>
    <submittedName>
        <fullName evidence="1">N-formylglutamate amidohydrolase</fullName>
    </submittedName>
</protein>
<dbReference type="Proteomes" id="UP000812031">
    <property type="component" value="Unassembled WGS sequence"/>
</dbReference>
<dbReference type="Pfam" id="PF05013">
    <property type="entry name" value="FGase"/>
    <property type="match status" value="1"/>
</dbReference>
<accession>A0ABS6XRZ2</accession>
<gene>
    <name evidence="1" type="ORF">KZH69_02665</name>
</gene>
<proteinExistence type="predicted"/>
<reference evidence="1 2" key="1">
    <citation type="submission" date="2021-07" db="EMBL/GenBank/DDBJ databases">
        <title>Flavobacterium sp. nov. isolated from sediment on the Taihu Lake.</title>
        <authorList>
            <person name="Qu J.-H."/>
        </authorList>
    </citation>
    <scope>NUCLEOTIDE SEQUENCE [LARGE SCALE GENOMIC DNA]</scope>
    <source>
        <strain evidence="1 2">NAS39</strain>
    </source>
</reference>
<dbReference type="EMBL" id="JAHWYN010000002">
    <property type="protein sequence ID" value="MBW4359379.1"/>
    <property type="molecule type" value="Genomic_DNA"/>
</dbReference>
<evidence type="ECO:0000313" key="2">
    <source>
        <dbReference type="Proteomes" id="UP000812031"/>
    </source>
</evidence>
<dbReference type="RefSeq" id="WP_219315917.1">
    <property type="nucleotide sequence ID" value="NZ_JAHWYN010000002.1"/>
</dbReference>
<sequence>MRNLILHIPHSSTEIPSKEGYCITDEILNQEILKLTDWYTDDLFENEYDISIKAPFSRIFCDTERFSDNSQEVMAQFGMGVLYEKTDSGESLRNVTPELRKHILDNYYWKHHNWLTKNVQLQLEQYGKATIVDCHSFPSKPLNRVLDQSGYRPDFNIGTDAFHTPKGLIDASVAFYEEKGYSLGIDKPYCGSIVPIAYYQKNKNVQSIMLEINRGLYLNEQPNVKSIRYQEIKQIIQEFLNVIRCL</sequence>
<comment type="caution">
    <text evidence="1">The sequence shown here is derived from an EMBL/GenBank/DDBJ whole genome shotgun (WGS) entry which is preliminary data.</text>
</comment>